<dbReference type="eggNOG" id="COG0621">
    <property type="taxonomic scope" value="Bacteria"/>
</dbReference>
<name>F2NMJ3_MARHT</name>
<comment type="similarity">
    <text evidence="12">Belongs to the methylthiotransferase family. MiaB subfamily.</text>
</comment>
<dbReference type="HOGENOM" id="CLU_018697_2_2_0"/>
<feature type="binding site" evidence="12">
    <location>
        <position position="51"/>
    </location>
    <ligand>
        <name>[4Fe-4S] cluster</name>
        <dbReference type="ChEBI" id="CHEBI:49883"/>
        <label>1</label>
    </ligand>
</feature>
<dbReference type="Pfam" id="PF00919">
    <property type="entry name" value="UPF0004"/>
    <property type="match status" value="1"/>
</dbReference>
<dbReference type="EMBL" id="CP002630">
    <property type="protein sequence ID" value="AEB12163.1"/>
    <property type="molecule type" value="Genomic_DNA"/>
</dbReference>
<feature type="binding site" evidence="12">
    <location>
        <position position="160"/>
    </location>
    <ligand>
        <name>[4Fe-4S] cluster</name>
        <dbReference type="ChEBI" id="CHEBI:49883"/>
        <label>2</label>
        <note>4Fe-4S-S-AdoMet</note>
    </ligand>
</feature>
<comment type="function">
    <text evidence="1 12">Catalyzes the methylthiolation of N6-(dimethylallyl)adenosine (i(6)A), leading to the formation of 2-methylthio-N6-(dimethylallyl)adenosine (ms(2)i(6)A) at position 37 in tRNAs that read codons beginning with uridine.</text>
</comment>
<dbReference type="InterPro" id="IPR013848">
    <property type="entry name" value="Methylthiotransferase_N"/>
</dbReference>
<dbReference type="InterPro" id="IPR020612">
    <property type="entry name" value="Methylthiotransferase_CS"/>
</dbReference>
<evidence type="ECO:0000256" key="10">
    <source>
        <dbReference type="ARBA" id="ARBA00080698"/>
    </source>
</evidence>
<dbReference type="RefSeq" id="WP_013704210.1">
    <property type="nucleotide sequence ID" value="NC_015387.1"/>
</dbReference>
<dbReference type="GO" id="GO:0005829">
    <property type="term" value="C:cytosol"/>
    <property type="evidence" value="ECO:0007669"/>
    <property type="project" value="TreeGrafter"/>
</dbReference>
<comment type="subcellular location">
    <subcellularLocation>
        <location evidence="12">Cytoplasm</location>
    </subcellularLocation>
</comment>
<dbReference type="Gene3D" id="3.80.30.20">
    <property type="entry name" value="tm_1862 like domain"/>
    <property type="match status" value="1"/>
</dbReference>
<evidence type="ECO:0000256" key="9">
    <source>
        <dbReference type="ARBA" id="ARBA00068570"/>
    </source>
</evidence>
<dbReference type="PROSITE" id="PS51449">
    <property type="entry name" value="MTTASE_N"/>
    <property type="match status" value="1"/>
</dbReference>
<dbReference type="OrthoDB" id="9805215at2"/>
<accession>F2NMJ3</accession>
<dbReference type="Proteomes" id="UP000007030">
    <property type="component" value="Chromosome"/>
</dbReference>
<evidence type="ECO:0000256" key="5">
    <source>
        <dbReference type="ARBA" id="ARBA00022723"/>
    </source>
</evidence>
<evidence type="ECO:0000256" key="4">
    <source>
        <dbReference type="ARBA" id="ARBA00022691"/>
    </source>
</evidence>
<dbReference type="SFLD" id="SFLDG01082">
    <property type="entry name" value="B12-binding_domain_containing"/>
    <property type="match status" value="1"/>
</dbReference>
<dbReference type="SFLD" id="SFLDF00273">
    <property type="entry name" value="(dimethylallyl)adenosine_tRNA"/>
    <property type="match status" value="1"/>
</dbReference>
<dbReference type="InterPro" id="IPR058240">
    <property type="entry name" value="rSAM_sf"/>
</dbReference>
<dbReference type="PROSITE" id="PS01278">
    <property type="entry name" value="MTTASE_RADICAL"/>
    <property type="match status" value="1"/>
</dbReference>
<keyword evidence="12" id="KW-0963">Cytoplasm</keyword>
<keyword evidence="12" id="KW-0819">tRNA processing</keyword>
<dbReference type="AlphaFoldDB" id="F2NMJ3"/>
<dbReference type="SUPFAM" id="SSF102114">
    <property type="entry name" value="Radical SAM enzymes"/>
    <property type="match status" value="1"/>
</dbReference>
<feature type="binding site" evidence="12">
    <location>
        <position position="15"/>
    </location>
    <ligand>
        <name>[4Fe-4S] cluster</name>
        <dbReference type="ChEBI" id="CHEBI:49883"/>
        <label>1</label>
    </ligand>
</feature>
<dbReference type="STRING" id="869210.Marky_1428"/>
<dbReference type="InterPro" id="IPR023404">
    <property type="entry name" value="rSAM_horseshoe"/>
</dbReference>
<evidence type="ECO:0000313" key="17">
    <source>
        <dbReference type="Proteomes" id="UP000007030"/>
    </source>
</evidence>
<dbReference type="GO" id="GO:0051539">
    <property type="term" value="F:4 iron, 4 sulfur cluster binding"/>
    <property type="evidence" value="ECO:0007669"/>
    <property type="project" value="UniProtKB-UniRule"/>
</dbReference>
<dbReference type="PANTHER" id="PTHR43020">
    <property type="entry name" value="CDK5 REGULATORY SUBUNIT-ASSOCIATED PROTEIN 1"/>
    <property type="match status" value="1"/>
</dbReference>
<dbReference type="InterPro" id="IPR007197">
    <property type="entry name" value="rSAM"/>
</dbReference>
<dbReference type="SFLD" id="SFLDG01061">
    <property type="entry name" value="methylthiotransferase"/>
    <property type="match status" value="1"/>
</dbReference>
<dbReference type="InterPro" id="IPR006638">
    <property type="entry name" value="Elp3/MiaA/NifB-like_rSAM"/>
</dbReference>
<organism evidence="16 17">
    <name type="scientific">Marinithermus hydrothermalis (strain DSM 14884 / JCM 11576 / T1)</name>
    <dbReference type="NCBI Taxonomy" id="869210"/>
    <lineage>
        <taxon>Bacteria</taxon>
        <taxon>Thermotogati</taxon>
        <taxon>Deinococcota</taxon>
        <taxon>Deinococci</taxon>
        <taxon>Thermales</taxon>
        <taxon>Thermaceae</taxon>
        <taxon>Marinithermus</taxon>
    </lineage>
</organism>
<keyword evidence="7 12" id="KW-0411">Iron-sulfur</keyword>
<feature type="binding site" evidence="12">
    <location>
        <position position="84"/>
    </location>
    <ligand>
        <name>[4Fe-4S] cluster</name>
        <dbReference type="ChEBI" id="CHEBI:49883"/>
        <label>1</label>
    </ligand>
</feature>
<dbReference type="InterPro" id="IPR038135">
    <property type="entry name" value="Methylthiotransferase_N_sf"/>
</dbReference>
<dbReference type="HAMAP" id="MF_01864">
    <property type="entry name" value="tRNA_metthiotr_MiaB"/>
    <property type="match status" value="1"/>
</dbReference>
<comment type="catalytic activity">
    <reaction evidence="12">
        <text>N(6)-dimethylallyladenosine(37) in tRNA + (sulfur carrier)-SH + AH2 + 2 S-adenosyl-L-methionine = 2-methylsulfanyl-N(6)-dimethylallyladenosine(37) in tRNA + (sulfur carrier)-H + 5'-deoxyadenosine + L-methionine + A + S-adenosyl-L-homocysteine + 2 H(+)</text>
        <dbReference type="Rhea" id="RHEA:37067"/>
        <dbReference type="Rhea" id="RHEA-COMP:10375"/>
        <dbReference type="Rhea" id="RHEA-COMP:10376"/>
        <dbReference type="Rhea" id="RHEA-COMP:14737"/>
        <dbReference type="Rhea" id="RHEA-COMP:14739"/>
        <dbReference type="ChEBI" id="CHEBI:13193"/>
        <dbReference type="ChEBI" id="CHEBI:15378"/>
        <dbReference type="ChEBI" id="CHEBI:17319"/>
        <dbReference type="ChEBI" id="CHEBI:17499"/>
        <dbReference type="ChEBI" id="CHEBI:29917"/>
        <dbReference type="ChEBI" id="CHEBI:57844"/>
        <dbReference type="ChEBI" id="CHEBI:57856"/>
        <dbReference type="ChEBI" id="CHEBI:59789"/>
        <dbReference type="ChEBI" id="CHEBI:64428"/>
        <dbReference type="ChEBI" id="CHEBI:74415"/>
        <dbReference type="ChEBI" id="CHEBI:74417"/>
        <dbReference type="EC" id="2.8.4.3"/>
    </reaction>
</comment>
<dbReference type="CDD" id="cd01335">
    <property type="entry name" value="Radical_SAM"/>
    <property type="match status" value="1"/>
</dbReference>
<dbReference type="Pfam" id="PF04055">
    <property type="entry name" value="Radical_SAM"/>
    <property type="match status" value="1"/>
</dbReference>
<feature type="binding site" evidence="12">
    <location>
        <position position="157"/>
    </location>
    <ligand>
        <name>[4Fe-4S] cluster</name>
        <dbReference type="ChEBI" id="CHEBI:49883"/>
        <label>2</label>
        <note>4Fe-4S-S-AdoMet</note>
    </ligand>
</feature>
<dbReference type="FunFam" id="3.40.50.12160:FF:000003">
    <property type="entry name" value="CDK5 regulatory subunit-associated protein 1"/>
    <property type="match status" value="1"/>
</dbReference>
<dbReference type="EC" id="2.8.4.3" evidence="8 12"/>
<dbReference type="SFLD" id="SFLDS00029">
    <property type="entry name" value="Radical_SAM"/>
    <property type="match status" value="1"/>
</dbReference>
<dbReference type="GO" id="GO:0035597">
    <property type="term" value="F:tRNA-2-methylthio-N(6)-dimethylallyladenosine(37) synthase activity"/>
    <property type="evidence" value="ECO:0007669"/>
    <property type="project" value="UniProtKB-EC"/>
</dbReference>
<dbReference type="NCBIfam" id="TIGR01574">
    <property type="entry name" value="miaB-methiolase"/>
    <property type="match status" value="1"/>
</dbReference>
<evidence type="ECO:0000256" key="11">
    <source>
        <dbReference type="ARBA" id="ARBA00081141"/>
    </source>
</evidence>
<dbReference type="InterPro" id="IPR002792">
    <property type="entry name" value="TRAM_dom"/>
</dbReference>
<evidence type="ECO:0000256" key="3">
    <source>
        <dbReference type="ARBA" id="ARBA00022679"/>
    </source>
</evidence>
<dbReference type="PROSITE" id="PS50926">
    <property type="entry name" value="TRAM"/>
    <property type="match status" value="1"/>
</dbReference>
<dbReference type="Gene3D" id="3.40.50.12160">
    <property type="entry name" value="Methylthiotransferase, N-terminal domain"/>
    <property type="match status" value="1"/>
</dbReference>
<keyword evidence="17" id="KW-1185">Reference proteome</keyword>
<dbReference type="PROSITE" id="PS51918">
    <property type="entry name" value="RADICAL_SAM"/>
    <property type="match status" value="1"/>
</dbReference>
<keyword evidence="3 12" id="KW-0808">Transferase</keyword>
<keyword evidence="2 12" id="KW-0004">4Fe-4S</keyword>
<evidence type="ECO:0000256" key="7">
    <source>
        <dbReference type="ARBA" id="ARBA00023014"/>
    </source>
</evidence>
<keyword evidence="5 12" id="KW-0479">Metal-binding</keyword>
<dbReference type="InterPro" id="IPR006463">
    <property type="entry name" value="MiaB_methiolase"/>
</dbReference>
<feature type="domain" description="MTTase N-terminal" evidence="14">
    <location>
        <begin position="6"/>
        <end position="121"/>
    </location>
</feature>
<comment type="cofactor">
    <cofactor evidence="12">
        <name>[4Fe-4S] cluster</name>
        <dbReference type="ChEBI" id="CHEBI:49883"/>
    </cofactor>
    <text evidence="12">Binds 2 [4Fe-4S] clusters. One cluster is coordinated with 3 cysteines and an exchangeable S-adenosyl-L-methionine.</text>
</comment>
<dbReference type="InterPro" id="IPR005839">
    <property type="entry name" value="Methylthiotransferase"/>
</dbReference>
<evidence type="ECO:0000256" key="1">
    <source>
        <dbReference type="ARBA" id="ARBA00003234"/>
    </source>
</evidence>
<feature type="binding site" evidence="12">
    <location>
        <position position="153"/>
    </location>
    <ligand>
        <name>[4Fe-4S] cluster</name>
        <dbReference type="ChEBI" id="CHEBI:49883"/>
        <label>2</label>
        <note>4Fe-4S-S-AdoMet</note>
    </ligand>
</feature>
<protein>
    <recommendedName>
        <fullName evidence="9 12">tRNA-2-methylthio-N(6)-dimethylallyladenosine synthase</fullName>
        <ecNumber evidence="8 12">2.8.4.3</ecNumber>
    </recommendedName>
    <alternativeName>
        <fullName evidence="11 12">(Dimethylallyl)adenosine tRNA methylthiotransferase MiaB</fullName>
    </alternativeName>
    <alternativeName>
        <fullName evidence="10 12">tRNA-i(6)A37 methylthiotransferase</fullName>
    </alternativeName>
</protein>
<comment type="subunit">
    <text evidence="12">Monomer.</text>
</comment>
<dbReference type="KEGG" id="mhd:Marky_1428"/>
<dbReference type="FunFam" id="3.80.30.20:FF:000001">
    <property type="entry name" value="tRNA-2-methylthio-N(6)-dimethylallyladenosine synthase 2"/>
    <property type="match status" value="1"/>
</dbReference>
<reference evidence="16 17" key="1">
    <citation type="journal article" date="2012" name="Stand. Genomic Sci.">
        <title>Complete genome sequence of the aerobic, heterotroph Marinithermus hydrothermalis type strain (T1(T)) from a deep-sea hydrothermal vent chimney.</title>
        <authorList>
            <person name="Copeland A."/>
            <person name="Gu W."/>
            <person name="Yasawong M."/>
            <person name="Lapidus A."/>
            <person name="Lucas S."/>
            <person name="Deshpande S."/>
            <person name="Pagani I."/>
            <person name="Tapia R."/>
            <person name="Cheng J.F."/>
            <person name="Goodwin L.A."/>
            <person name="Pitluck S."/>
            <person name="Liolios K."/>
            <person name="Ivanova N."/>
            <person name="Mavromatis K."/>
            <person name="Mikhailova N."/>
            <person name="Pati A."/>
            <person name="Chen A."/>
            <person name="Palaniappan K."/>
            <person name="Land M."/>
            <person name="Pan C."/>
            <person name="Brambilla E.M."/>
            <person name="Rohde M."/>
            <person name="Tindall B.J."/>
            <person name="Sikorski J."/>
            <person name="Goker M."/>
            <person name="Detter J.C."/>
            <person name="Bristow J."/>
            <person name="Eisen J.A."/>
            <person name="Markowitz V."/>
            <person name="Hugenholtz P."/>
            <person name="Kyrpides N.C."/>
            <person name="Klenk H.P."/>
            <person name="Woyke T."/>
        </authorList>
    </citation>
    <scope>NUCLEOTIDE SEQUENCE [LARGE SCALE GENOMIC DNA]</scope>
    <source>
        <strain evidence="17">DSM 14884 / JCM 11576 / T1</strain>
    </source>
</reference>
<evidence type="ECO:0000256" key="2">
    <source>
        <dbReference type="ARBA" id="ARBA00022485"/>
    </source>
</evidence>
<evidence type="ECO:0000259" key="15">
    <source>
        <dbReference type="PROSITE" id="PS51918"/>
    </source>
</evidence>
<dbReference type="SMART" id="SM00729">
    <property type="entry name" value="Elp3"/>
    <property type="match status" value="1"/>
</dbReference>
<gene>
    <name evidence="12" type="primary">miaB</name>
    <name evidence="16" type="ordered locus">Marky_1428</name>
</gene>
<keyword evidence="6 12" id="KW-0408">Iron</keyword>
<evidence type="ECO:0000313" key="16">
    <source>
        <dbReference type="EMBL" id="AEB12163.1"/>
    </source>
</evidence>
<evidence type="ECO:0000256" key="12">
    <source>
        <dbReference type="HAMAP-Rule" id="MF_01864"/>
    </source>
</evidence>
<evidence type="ECO:0000256" key="8">
    <source>
        <dbReference type="ARBA" id="ARBA00033765"/>
    </source>
</evidence>
<proteinExistence type="inferred from homology"/>
<dbReference type="NCBIfam" id="TIGR00089">
    <property type="entry name" value="MiaB/RimO family radical SAM methylthiotransferase"/>
    <property type="match status" value="1"/>
</dbReference>
<sequence>MSNANLRAHLITFGCQMNEYDTHLVQSELASLGAEFVDTIQDANFVLVNTCAVRGKPVEKVKSLLGKLRKEKERRPLLVGMMGCVAQLEEGQEIAKKFDVDILLGPGAITQIAKALESHDKFWDLTFRDEVNTYVPPPPKGTLSAFVSIIRGCNHHCTYCIVPKTRGPEVSRHPDLILEEIERLKAAGVLEVTLLGQNVNSYGKDQPGYPSFAELLRMVGQIGIPRIKFTTSHPVNFTDDIIQAIAETPQVCRYIHLPVQSGSNRVLRRMGREYRREWYLDRVRAIKEALPDVVLSTDIIVGFPGETEADFEETLTLYDEVGYDHAYMFIYSPRPGTPSARHFQDLPREVKVARLQRLIEKQKEWSYRKNKRWEGRVVEVLVRGTAKEDGYAEGHDRGNHPVLVPAAQAPEPGLYQVEIKQATPHLLYGEVVGSTAPTTIPLTVM</sequence>
<keyword evidence="4 12" id="KW-0949">S-adenosyl-L-methionine</keyword>
<feature type="domain" description="Radical SAM core" evidence="15">
    <location>
        <begin position="139"/>
        <end position="368"/>
    </location>
</feature>
<dbReference type="GO" id="GO:0046872">
    <property type="term" value="F:metal ion binding"/>
    <property type="evidence" value="ECO:0007669"/>
    <property type="project" value="UniProtKB-KW"/>
</dbReference>
<evidence type="ECO:0000259" key="14">
    <source>
        <dbReference type="PROSITE" id="PS51449"/>
    </source>
</evidence>
<feature type="domain" description="TRAM" evidence="13">
    <location>
        <begin position="371"/>
        <end position="433"/>
    </location>
</feature>
<evidence type="ECO:0000259" key="13">
    <source>
        <dbReference type="PROSITE" id="PS50926"/>
    </source>
</evidence>
<evidence type="ECO:0000256" key="6">
    <source>
        <dbReference type="ARBA" id="ARBA00023004"/>
    </source>
</evidence>
<dbReference type="PANTHER" id="PTHR43020:SF2">
    <property type="entry name" value="MITOCHONDRIAL TRNA METHYLTHIOTRANSFERASE CDK5RAP1"/>
    <property type="match status" value="1"/>
</dbReference>